<keyword evidence="10" id="KW-1185">Reference proteome</keyword>
<dbReference type="Pfam" id="PF01276">
    <property type="entry name" value="OKR_DC_1"/>
    <property type="match status" value="1"/>
</dbReference>
<name>A0A1H0UPL5_HALAD</name>
<dbReference type="OrthoDB" id="9815233at2"/>
<evidence type="ECO:0000256" key="2">
    <source>
        <dbReference type="ARBA" id="ARBA00010671"/>
    </source>
</evidence>
<dbReference type="CDD" id="cd00615">
    <property type="entry name" value="Orn_deC_like"/>
    <property type="match status" value="1"/>
</dbReference>
<dbReference type="Pfam" id="PF03711">
    <property type="entry name" value="OKR_DC_1_C"/>
    <property type="match status" value="1"/>
</dbReference>
<dbReference type="InterPro" id="IPR036633">
    <property type="entry name" value="Prn/Lys/Arg_de-COase_C_sf"/>
</dbReference>
<comment type="similarity">
    <text evidence="2">Belongs to the Orn/Lys/Arg decarboxylase class-I family.</text>
</comment>
<keyword evidence="6" id="KW-0175">Coiled coil</keyword>
<evidence type="ECO:0000256" key="1">
    <source>
        <dbReference type="ARBA" id="ARBA00001933"/>
    </source>
</evidence>
<feature type="coiled-coil region" evidence="6">
    <location>
        <begin position="357"/>
        <end position="384"/>
    </location>
</feature>
<dbReference type="InterPro" id="IPR015421">
    <property type="entry name" value="PyrdxlP-dep_Trfase_major"/>
</dbReference>
<sequence length="471" mass="52720">MDSTYIPLYEALKRNIEQKPLSFHVPGHKYGKVFEKQAYEKFQSILQLDATEVEGLDDLHAPEGVIQEAQQLASEFFHSDHTFFLINGTTVGNMAMILSVCHPGDEIIVQRNCHKSVLNALELSGASPVFISPRYERETGRHSHVSAEDVEQALKDHADSKAVFLTYPDYFGRTYDLKKIAEVVHRYRVPLLIDEAHGVHFQLGPPFPQAALTAGADGVAQSAHKMAPAMTMASFLHVQGNRIDLNRVRHYLQMLQSSSPSYPLMASLDVARAYLASWNASDKEYLFSFLEQVKSLFRSYNYWDVKATDDPLKLTLEVLSGTGFEWADALDAVGIVPELATTNQVLLVFGLAPSVDLLLLEERLKTLDSQLKKQTNRATIIENQIQFPAVQKLEYSYSLMQRMDVVRVGWQEAAGYVAAEAIIPYPPGIPLVMKGERLDEQHIAQVHALLSQGARFQNTGMEQGVLVFKGE</sequence>
<evidence type="ECO:0000256" key="6">
    <source>
        <dbReference type="SAM" id="Coils"/>
    </source>
</evidence>
<evidence type="ECO:0000313" key="9">
    <source>
        <dbReference type="EMBL" id="SDP68167.1"/>
    </source>
</evidence>
<evidence type="ECO:0000259" key="7">
    <source>
        <dbReference type="Pfam" id="PF01276"/>
    </source>
</evidence>
<dbReference type="RefSeq" id="WP_089654618.1">
    <property type="nucleotide sequence ID" value="NZ_FNIZ01000027.1"/>
</dbReference>
<dbReference type="PANTHER" id="PTHR43277">
    <property type="entry name" value="ARGININE DECARBOXYLASE"/>
    <property type="match status" value="1"/>
</dbReference>
<evidence type="ECO:0000259" key="8">
    <source>
        <dbReference type="Pfam" id="PF03711"/>
    </source>
</evidence>
<dbReference type="InterPro" id="IPR015424">
    <property type="entry name" value="PyrdxlP-dep_Trfase"/>
</dbReference>
<keyword evidence="5" id="KW-0456">Lyase</keyword>
<gene>
    <name evidence="9" type="ORF">SAMN05421677_12754</name>
</gene>
<reference evidence="10" key="1">
    <citation type="submission" date="2016-10" db="EMBL/GenBank/DDBJ databases">
        <authorList>
            <person name="Varghese N."/>
            <person name="Submissions S."/>
        </authorList>
    </citation>
    <scope>NUCLEOTIDE SEQUENCE [LARGE SCALE GENOMIC DNA]</scope>
    <source>
        <strain evidence="10">CGMCC 1.3703</strain>
    </source>
</reference>
<dbReference type="InterPro" id="IPR000310">
    <property type="entry name" value="Orn/Lys/Arg_deCO2ase_major_dom"/>
</dbReference>
<dbReference type="Gene3D" id="3.90.105.10">
    <property type="entry name" value="Molybdopterin biosynthesis moea protein, domain 2"/>
    <property type="match status" value="1"/>
</dbReference>
<dbReference type="PANTHER" id="PTHR43277:SF3">
    <property type="entry name" value="DECARBOXYLASE, PUTATIVE-RELATED"/>
    <property type="match status" value="1"/>
</dbReference>
<evidence type="ECO:0000256" key="3">
    <source>
        <dbReference type="ARBA" id="ARBA00022793"/>
    </source>
</evidence>
<dbReference type="InterPro" id="IPR052357">
    <property type="entry name" value="Orn_Lys_Arg_decarboxylase-I"/>
</dbReference>
<organism evidence="9 10">
    <name type="scientific">Halobacillus aidingensis</name>
    <dbReference type="NCBI Taxonomy" id="240303"/>
    <lineage>
        <taxon>Bacteria</taxon>
        <taxon>Bacillati</taxon>
        <taxon>Bacillota</taxon>
        <taxon>Bacilli</taxon>
        <taxon>Bacillales</taxon>
        <taxon>Bacillaceae</taxon>
        <taxon>Halobacillus</taxon>
    </lineage>
</organism>
<keyword evidence="4" id="KW-0663">Pyridoxal phosphate</keyword>
<dbReference type="Gene3D" id="3.40.640.10">
    <property type="entry name" value="Type I PLP-dependent aspartate aminotransferase-like (Major domain)"/>
    <property type="match status" value="1"/>
</dbReference>
<dbReference type="Proteomes" id="UP000198860">
    <property type="component" value="Unassembled WGS sequence"/>
</dbReference>
<feature type="domain" description="Orn/Lys/Arg decarboxylase C-terminal" evidence="8">
    <location>
        <begin position="392"/>
        <end position="447"/>
    </location>
</feature>
<dbReference type="SUPFAM" id="SSF55904">
    <property type="entry name" value="Ornithine decarboxylase C-terminal domain"/>
    <property type="match status" value="1"/>
</dbReference>
<evidence type="ECO:0000256" key="5">
    <source>
        <dbReference type="ARBA" id="ARBA00023239"/>
    </source>
</evidence>
<dbReference type="SUPFAM" id="SSF53383">
    <property type="entry name" value="PLP-dependent transferases"/>
    <property type="match status" value="1"/>
</dbReference>
<proteinExistence type="inferred from homology"/>
<dbReference type="InterPro" id="IPR008286">
    <property type="entry name" value="Prn/Lys/Arg_de-COase_C"/>
</dbReference>
<comment type="cofactor">
    <cofactor evidence="1">
        <name>pyridoxal 5'-phosphate</name>
        <dbReference type="ChEBI" id="CHEBI:597326"/>
    </cofactor>
</comment>
<protein>
    <submittedName>
        <fullName evidence="9">Lysine decarboxylase</fullName>
    </submittedName>
</protein>
<dbReference type="STRING" id="240303.SAMN05421677_12754"/>
<evidence type="ECO:0000313" key="10">
    <source>
        <dbReference type="Proteomes" id="UP000198860"/>
    </source>
</evidence>
<dbReference type="AlphaFoldDB" id="A0A1H0UPL5"/>
<dbReference type="GO" id="GO:0016831">
    <property type="term" value="F:carboxy-lyase activity"/>
    <property type="evidence" value="ECO:0007669"/>
    <property type="project" value="UniProtKB-KW"/>
</dbReference>
<feature type="domain" description="Orn/Lys/Arg decarboxylases family 1 pyridoxal-P attachment site" evidence="7">
    <location>
        <begin position="7"/>
        <end position="277"/>
    </location>
</feature>
<keyword evidence="3" id="KW-0210">Decarboxylase</keyword>
<dbReference type="EMBL" id="FNIZ01000027">
    <property type="protein sequence ID" value="SDP68167.1"/>
    <property type="molecule type" value="Genomic_DNA"/>
</dbReference>
<accession>A0A1H0UPL5</accession>
<evidence type="ECO:0000256" key="4">
    <source>
        <dbReference type="ARBA" id="ARBA00022898"/>
    </source>
</evidence>